<dbReference type="Gene3D" id="3.40.50.720">
    <property type="entry name" value="NAD(P)-binding Rossmann-like Domain"/>
    <property type="match status" value="1"/>
</dbReference>
<proteinExistence type="predicted"/>
<dbReference type="SUPFAM" id="SSF51735">
    <property type="entry name" value="NAD(P)-binding Rossmann-fold domains"/>
    <property type="match status" value="1"/>
</dbReference>
<accession>A0ABY3C7H5</accession>
<protein>
    <submittedName>
        <fullName evidence="2">NAD-dependent epimerase/dehydratase family protein</fullName>
    </submittedName>
</protein>
<feature type="domain" description="NAD-dependent epimerase/dehydratase" evidence="1">
    <location>
        <begin position="116"/>
        <end position="237"/>
    </location>
</feature>
<dbReference type="EMBL" id="RYFG02000110">
    <property type="protein sequence ID" value="TRW92012.1"/>
    <property type="molecule type" value="Genomic_DNA"/>
</dbReference>
<reference evidence="2 3" key="1">
    <citation type="journal article" date="2019" name="Antonie Van Leeuwenhoek">
        <title>Description of 'Ca. Methylobacter oryzae' KRF1, a novel species from the environmentally important Methylobacter clade 2.</title>
        <authorList>
            <person name="Khatri K."/>
            <person name="Mohite J.A."/>
            <person name="Pandit P.S."/>
            <person name="Bahulikar R."/>
            <person name="Rahalkar M.C."/>
        </authorList>
    </citation>
    <scope>NUCLEOTIDE SEQUENCE [LARGE SCALE GENOMIC DNA]</scope>
    <source>
        <strain evidence="2 3">KRF1</strain>
    </source>
</reference>
<dbReference type="InterPro" id="IPR036291">
    <property type="entry name" value="NAD(P)-bd_dom_sf"/>
</dbReference>
<evidence type="ECO:0000313" key="3">
    <source>
        <dbReference type="Proteomes" id="UP000733744"/>
    </source>
</evidence>
<keyword evidence="3" id="KW-1185">Reference proteome</keyword>
<evidence type="ECO:0000313" key="2">
    <source>
        <dbReference type="EMBL" id="TRW92012.1"/>
    </source>
</evidence>
<dbReference type="InterPro" id="IPR051207">
    <property type="entry name" value="ComplexI_NDUFA9_subunit"/>
</dbReference>
<dbReference type="PROSITE" id="PS51257">
    <property type="entry name" value="PROKAR_LIPOPROTEIN"/>
    <property type="match status" value="1"/>
</dbReference>
<organism evidence="2 3">
    <name type="scientific">Candidatus Methylobacter oryzae</name>
    <dbReference type="NCBI Taxonomy" id="2497749"/>
    <lineage>
        <taxon>Bacteria</taxon>
        <taxon>Pseudomonadati</taxon>
        <taxon>Pseudomonadota</taxon>
        <taxon>Gammaproteobacteria</taxon>
        <taxon>Methylococcales</taxon>
        <taxon>Methylococcaceae</taxon>
        <taxon>Methylobacter</taxon>
    </lineage>
</organism>
<gene>
    <name evidence="2" type="ORF">EKO24_016135</name>
</gene>
<comment type="caution">
    <text evidence="2">The sequence shown here is derived from an EMBL/GenBank/DDBJ whole genome shotgun (WGS) entry which is preliminary data.</text>
</comment>
<evidence type="ECO:0000259" key="1">
    <source>
        <dbReference type="Pfam" id="PF01370"/>
    </source>
</evidence>
<dbReference type="InterPro" id="IPR001509">
    <property type="entry name" value="Epimerase_deHydtase"/>
</dbReference>
<dbReference type="PANTHER" id="PTHR12126:SF11">
    <property type="entry name" value="NADH DEHYDROGENASE [UBIQUINONE] 1 ALPHA SUBCOMPLEX SUBUNIT 9, MITOCHONDRIAL"/>
    <property type="match status" value="1"/>
</dbReference>
<name>A0ABY3C7H5_9GAMM</name>
<dbReference type="Pfam" id="PF01370">
    <property type="entry name" value="Epimerase"/>
    <property type="match status" value="1"/>
</dbReference>
<dbReference type="Proteomes" id="UP000733744">
    <property type="component" value="Unassembled WGS sequence"/>
</dbReference>
<dbReference type="PANTHER" id="PTHR12126">
    <property type="entry name" value="NADH-UBIQUINONE OXIDOREDUCTASE 39 KDA SUBUNIT-RELATED"/>
    <property type="match status" value="1"/>
</dbReference>
<sequence>MPVERWGLAVADFFPKNEDLQVGVLGATSSVGSCLLPMLVEAEWKVIAFSRKSLKPFDDKVEWRRIVSPADVAESAAVRSERQVSDSAVLPPADDENIPFWICLGPIWALPDYFAAFDAQGARRVVVVSSTSRFTKDDSTDPEEQAVALRIADAEARVQEWAESRGVEWVILRPTLIYGLGRDKNITEIARFIRRFGFFPLFGNANGLRQPVHVADVAGACLAALQIPSAANRVYNISGGEILAYRDMVARVFSALGRHPRLPTVPLWLFRLAVMLLRRLPRYRHWSTAMAERMNRDMTFNHAEAVRDLAFKPGKFMLSAGDVEV</sequence>